<evidence type="ECO:0000256" key="3">
    <source>
        <dbReference type="ARBA" id="ARBA00022906"/>
    </source>
</evidence>
<sequence length="254" mass="27934">MDCSAEEQMVRMQLEPLPQVERLDFDLPARQLTVYHRDVVTPVTQALHQLKLGDQLLTTETAELPAVDDDSAQQKKILWWVLGINAGFFLVEMVFGLISGSMGLIADSLDMLADAFVYALSLLAVGAVAARKKQIAGYSGYIQIGLAVLGFVEVLRRFIGYGEVPDFKVMIIVASLALVGNAVCLWLIQKTKRGEAHMEASYIFTSNDIIINFGVILSGVLVYLTATRWPDLVVGSIVFAVVLRGAFRILKLTK</sequence>
<comment type="subcellular location">
    <subcellularLocation>
        <location evidence="1">Membrane</location>
        <topology evidence="1">Multi-pass membrane protein</topology>
    </subcellularLocation>
</comment>
<dbReference type="InterPro" id="IPR058533">
    <property type="entry name" value="Cation_efflux_TM"/>
</dbReference>
<dbReference type="InterPro" id="IPR027469">
    <property type="entry name" value="Cation_efflux_TMD_sf"/>
</dbReference>
<dbReference type="Gene3D" id="1.20.1510.10">
    <property type="entry name" value="Cation efflux protein transmembrane domain"/>
    <property type="match status" value="1"/>
</dbReference>
<protein>
    <submittedName>
        <fullName evidence="8">Cation transporter</fullName>
    </submittedName>
</protein>
<keyword evidence="3" id="KW-0406">Ion transport</keyword>
<dbReference type="Proteomes" id="UP000321907">
    <property type="component" value="Unassembled WGS sequence"/>
</dbReference>
<keyword evidence="9" id="KW-1185">Reference proteome</keyword>
<comment type="caution">
    <text evidence="8">The sequence shown here is derived from an EMBL/GenBank/DDBJ whole genome shotgun (WGS) entry which is preliminary data.</text>
</comment>
<gene>
    <name evidence="8" type="ORF">FUA23_11040</name>
</gene>
<dbReference type="EMBL" id="VOXD01000015">
    <property type="protein sequence ID" value="TXF89345.1"/>
    <property type="molecule type" value="Genomic_DNA"/>
</dbReference>
<dbReference type="GO" id="GO:0005886">
    <property type="term" value="C:plasma membrane"/>
    <property type="evidence" value="ECO:0007669"/>
    <property type="project" value="TreeGrafter"/>
</dbReference>
<dbReference type="AlphaFoldDB" id="A0A5C7FF13"/>
<evidence type="ECO:0000256" key="2">
    <source>
        <dbReference type="ARBA" id="ARBA00022692"/>
    </source>
</evidence>
<dbReference type="OrthoDB" id="9799649at2"/>
<dbReference type="InterPro" id="IPR050681">
    <property type="entry name" value="CDF/SLC30A"/>
</dbReference>
<evidence type="ECO:0000256" key="5">
    <source>
        <dbReference type="ARBA" id="ARBA00023136"/>
    </source>
</evidence>
<keyword evidence="3" id="KW-0813">Transport</keyword>
<proteinExistence type="predicted"/>
<evidence type="ECO:0000256" key="6">
    <source>
        <dbReference type="SAM" id="Phobius"/>
    </source>
</evidence>
<feature type="domain" description="Cation efflux protein transmembrane" evidence="7">
    <location>
        <begin position="80"/>
        <end position="128"/>
    </location>
</feature>
<evidence type="ECO:0000256" key="1">
    <source>
        <dbReference type="ARBA" id="ARBA00004141"/>
    </source>
</evidence>
<dbReference type="PANTHER" id="PTHR11562:SF17">
    <property type="entry name" value="RE54080P-RELATED"/>
    <property type="match status" value="1"/>
</dbReference>
<feature type="transmembrane region" description="Helical" evidence="6">
    <location>
        <begin position="209"/>
        <end position="226"/>
    </location>
</feature>
<keyword evidence="4 6" id="KW-1133">Transmembrane helix</keyword>
<evidence type="ECO:0000313" key="8">
    <source>
        <dbReference type="EMBL" id="TXF89345.1"/>
    </source>
</evidence>
<keyword evidence="3" id="KW-0862">Zinc</keyword>
<dbReference type="GO" id="GO:0046872">
    <property type="term" value="F:metal ion binding"/>
    <property type="evidence" value="ECO:0007669"/>
    <property type="project" value="InterPro"/>
</dbReference>
<name>A0A5C7FF13_9BACT</name>
<feature type="transmembrane region" description="Helical" evidence="6">
    <location>
        <begin position="167"/>
        <end position="188"/>
    </location>
</feature>
<feature type="transmembrane region" description="Helical" evidence="6">
    <location>
        <begin position="232"/>
        <end position="250"/>
    </location>
</feature>
<evidence type="ECO:0000313" key="9">
    <source>
        <dbReference type="Proteomes" id="UP000321907"/>
    </source>
</evidence>
<accession>A0A5C7FF13</accession>
<dbReference type="GO" id="GO:0005385">
    <property type="term" value="F:zinc ion transmembrane transporter activity"/>
    <property type="evidence" value="ECO:0007669"/>
    <property type="project" value="TreeGrafter"/>
</dbReference>
<keyword evidence="2 6" id="KW-0812">Transmembrane</keyword>
<feature type="transmembrane region" description="Helical" evidence="6">
    <location>
        <begin position="77"/>
        <end position="99"/>
    </location>
</feature>
<dbReference type="SUPFAM" id="SSF161111">
    <property type="entry name" value="Cation efflux protein transmembrane domain-like"/>
    <property type="match status" value="1"/>
</dbReference>
<dbReference type="Pfam" id="PF01545">
    <property type="entry name" value="Cation_efflux"/>
    <property type="match status" value="2"/>
</dbReference>
<evidence type="ECO:0000256" key="4">
    <source>
        <dbReference type="ARBA" id="ARBA00022989"/>
    </source>
</evidence>
<feature type="transmembrane region" description="Helical" evidence="6">
    <location>
        <begin position="111"/>
        <end position="130"/>
    </location>
</feature>
<keyword evidence="3" id="KW-0864">Zinc transport</keyword>
<feature type="domain" description="Cation efflux protein transmembrane" evidence="7">
    <location>
        <begin position="140"/>
        <end position="251"/>
    </location>
</feature>
<organism evidence="8 9">
    <name type="scientific">Neolewinella aurantiaca</name>
    <dbReference type="NCBI Taxonomy" id="2602767"/>
    <lineage>
        <taxon>Bacteria</taxon>
        <taxon>Pseudomonadati</taxon>
        <taxon>Bacteroidota</taxon>
        <taxon>Saprospiria</taxon>
        <taxon>Saprospirales</taxon>
        <taxon>Lewinellaceae</taxon>
        <taxon>Neolewinella</taxon>
    </lineage>
</organism>
<feature type="transmembrane region" description="Helical" evidence="6">
    <location>
        <begin position="135"/>
        <end position="155"/>
    </location>
</feature>
<keyword evidence="5 6" id="KW-0472">Membrane</keyword>
<evidence type="ECO:0000259" key="7">
    <source>
        <dbReference type="Pfam" id="PF01545"/>
    </source>
</evidence>
<dbReference type="InterPro" id="IPR036163">
    <property type="entry name" value="HMA_dom_sf"/>
</dbReference>
<dbReference type="PANTHER" id="PTHR11562">
    <property type="entry name" value="CATION EFFLUX PROTEIN/ ZINC TRANSPORTER"/>
    <property type="match status" value="1"/>
</dbReference>
<dbReference type="SUPFAM" id="SSF55008">
    <property type="entry name" value="HMA, heavy metal-associated domain"/>
    <property type="match status" value="1"/>
</dbReference>
<reference evidence="8 9" key="1">
    <citation type="submission" date="2019-08" db="EMBL/GenBank/DDBJ databases">
        <title>Lewinella sp. strain SSH13 Genome sequencing and assembly.</title>
        <authorList>
            <person name="Kim I."/>
        </authorList>
    </citation>
    <scope>NUCLEOTIDE SEQUENCE [LARGE SCALE GENOMIC DNA]</scope>
    <source>
        <strain evidence="8 9">SSH13</strain>
    </source>
</reference>